<organism evidence="7 8">
    <name type="scientific">Xylaria bambusicola</name>
    <dbReference type="NCBI Taxonomy" id="326684"/>
    <lineage>
        <taxon>Eukaryota</taxon>
        <taxon>Fungi</taxon>
        <taxon>Dikarya</taxon>
        <taxon>Ascomycota</taxon>
        <taxon>Pezizomycotina</taxon>
        <taxon>Sordariomycetes</taxon>
        <taxon>Xylariomycetidae</taxon>
        <taxon>Xylariales</taxon>
        <taxon>Xylariaceae</taxon>
        <taxon>Xylaria</taxon>
    </lineage>
</organism>
<keyword evidence="4" id="KW-0456">Lyase</keyword>
<dbReference type="Pfam" id="PF00694">
    <property type="entry name" value="Aconitase_C"/>
    <property type="match status" value="1"/>
</dbReference>
<comment type="caution">
    <text evidence="7">The sequence shown here is derived from an EMBL/GenBank/DDBJ whole genome shotgun (WGS) entry which is preliminary data.</text>
</comment>
<protein>
    <recommendedName>
        <fullName evidence="9">Aconitase family protein</fullName>
    </recommendedName>
</protein>
<dbReference type="InterPro" id="IPR001030">
    <property type="entry name" value="Acoase/IPM_deHydtase_lsu_aba"/>
</dbReference>
<evidence type="ECO:0000256" key="3">
    <source>
        <dbReference type="ARBA" id="ARBA00023014"/>
    </source>
</evidence>
<evidence type="ECO:0000259" key="5">
    <source>
        <dbReference type="Pfam" id="PF00330"/>
    </source>
</evidence>
<dbReference type="EMBL" id="JAWHQM010000073">
    <property type="protein sequence ID" value="KAK5636608.1"/>
    <property type="molecule type" value="Genomic_DNA"/>
</dbReference>
<dbReference type="SUPFAM" id="SSF53732">
    <property type="entry name" value="Aconitase iron-sulfur domain"/>
    <property type="match status" value="1"/>
</dbReference>
<dbReference type="PRINTS" id="PR00415">
    <property type="entry name" value="ACONITASE"/>
</dbReference>
<evidence type="ECO:0000313" key="7">
    <source>
        <dbReference type="EMBL" id="KAK5636608.1"/>
    </source>
</evidence>
<keyword evidence="3" id="KW-0411">Iron-sulfur</keyword>
<dbReference type="GO" id="GO:0051536">
    <property type="term" value="F:iron-sulfur cluster binding"/>
    <property type="evidence" value="ECO:0007669"/>
    <property type="project" value="UniProtKB-KW"/>
</dbReference>
<dbReference type="InterPro" id="IPR036008">
    <property type="entry name" value="Aconitase_4Fe-4S_dom"/>
</dbReference>
<evidence type="ECO:0000259" key="6">
    <source>
        <dbReference type="Pfam" id="PF00694"/>
    </source>
</evidence>
<dbReference type="GO" id="GO:0016829">
    <property type="term" value="F:lyase activity"/>
    <property type="evidence" value="ECO:0007669"/>
    <property type="project" value="UniProtKB-KW"/>
</dbReference>
<dbReference type="InterPro" id="IPR015931">
    <property type="entry name" value="Acnase/IPM_dHydase_lsu_aba_1/3"/>
</dbReference>
<dbReference type="GO" id="GO:0046872">
    <property type="term" value="F:metal ion binding"/>
    <property type="evidence" value="ECO:0007669"/>
    <property type="project" value="UniProtKB-KW"/>
</dbReference>
<keyword evidence="8" id="KW-1185">Reference proteome</keyword>
<dbReference type="GO" id="GO:0170034">
    <property type="term" value="P:L-amino acid biosynthetic process"/>
    <property type="evidence" value="ECO:0007669"/>
    <property type="project" value="UniProtKB-ARBA"/>
</dbReference>
<reference evidence="7 8" key="1">
    <citation type="submission" date="2023-10" db="EMBL/GenBank/DDBJ databases">
        <title>Draft genome sequence of Xylaria bambusicola isolate GMP-LS, the root and basal stem rot pathogen of sugarcane in Indonesia.</title>
        <authorList>
            <person name="Selvaraj P."/>
            <person name="Muralishankar V."/>
            <person name="Muruganantham S."/>
            <person name="Sp S."/>
            <person name="Haryani S."/>
            <person name="Lau K.J.X."/>
            <person name="Naqvi N.I."/>
        </authorList>
    </citation>
    <scope>NUCLEOTIDE SEQUENCE [LARGE SCALE GENOMIC DNA]</scope>
    <source>
        <strain evidence="7">GMP-LS</strain>
    </source>
</reference>
<evidence type="ECO:0008006" key="9">
    <source>
        <dbReference type="Google" id="ProtNLM"/>
    </source>
</evidence>
<dbReference type="PROSITE" id="PS01244">
    <property type="entry name" value="ACONITASE_2"/>
    <property type="match status" value="1"/>
</dbReference>
<accession>A0AAN7ZEM3</accession>
<sequence length="814" mass="89537">MDQNDISVRIPRQAASLTITERDCLSILHAAKPIKFNFEALDGEEFNNPDTNLIGFLNFIESCIAPHGELRELYAAVRSAIQSCLLPSDFGGMELTTSMVLSTEIEAQILFLLSTYVEAVKSAERSRHAPKSLGERPQGRRPMTMSEKVFATHDASQKGWVKPGEVIQVDVDWILASELSWGGMQRMYDSVGRPGIFRNDRFWLAGDHRVEPALYDLPDVKRLMDASRLAHQEFKMTEFQGFNYTIMHTEFVRERALPGQLIIGADSHSCSAGAMSCLSIGMGVADVVMPLITGQTWFSVPETVSIRFIGRPPIGIGGKDTILYILKEFKRNTIAADRVVEFSGPGMKYLSGDARFAIANMCTEFGAVTGIFEPDERTLEYISKRLRRKYRSGAAYFRADPDAGYAEQRVIDLSQVTSFVAVHPSPDNVVPVTELRDYELDGCFIGACATAEEDLIIGALILQSGLDVGLEPVSKGRRVVVPGSRPIRRKLEDLGLLDIYRRAGFSIGVPGCSMCIGQGTDQAHSGERWLSSQNRNFKNRMGPVLEKFHLEDEQEPNAAAAKASDISYYEPYGIDAEEDTPSLETGSMSLPSTASSLVQDQFPLKSDRKGAEIIKGKVMKLGDFIDTDAIIPTSFLHLCEADEEWGSHCMEYFMPEFRDLVQNQGHNIIVAGKGFGVGSSRDVAVNALKGCGVKCVIAESFAFIYARNQPNLGLLGIQMPRKGDGKDLYDVAQMGSEIEVDITASVIQCGGLEFHFELSVMEKQLIQVGGIKKAFERFGKGLFDQLCRTQDSAPQKQDAGCGKGAIADIEALPV</sequence>
<evidence type="ECO:0000313" key="8">
    <source>
        <dbReference type="Proteomes" id="UP001305414"/>
    </source>
</evidence>
<dbReference type="InterPro" id="IPR050067">
    <property type="entry name" value="IPM_dehydratase_rel_enz"/>
</dbReference>
<dbReference type="InterPro" id="IPR018136">
    <property type="entry name" value="Aconitase_4Fe-4S_BS"/>
</dbReference>
<gene>
    <name evidence="7" type="ORF">RRF57_012320</name>
</gene>
<dbReference type="PANTHER" id="PTHR43822">
    <property type="entry name" value="HOMOACONITASE, MITOCHONDRIAL-RELATED"/>
    <property type="match status" value="1"/>
</dbReference>
<evidence type="ECO:0000256" key="1">
    <source>
        <dbReference type="ARBA" id="ARBA00022723"/>
    </source>
</evidence>
<evidence type="ECO:0000256" key="4">
    <source>
        <dbReference type="ARBA" id="ARBA00023239"/>
    </source>
</evidence>
<proteinExistence type="predicted"/>
<name>A0AAN7ZEM3_9PEZI</name>
<evidence type="ECO:0000256" key="2">
    <source>
        <dbReference type="ARBA" id="ARBA00023004"/>
    </source>
</evidence>
<dbReference type="Proteomes" id="UP001305414">
    <property type="component" value="Unassembled WGS sequence"/>
</dbReference>
<dbReference type="InterPro" id="IPR015928">
    <property type="entry name" value="Aconitase/3IPM_dehydase_swvl"/>
</dbReference>
<dbReference type="Gene3D" id="3.30.499.10">
    <property type="entry name" value="Aconitase, domain 3"/>
    <property type="match status" value="2"/>
</dbReference>
<feature type="domain" description="Aconitase A/isopropylmalate dehydratase small subunit swivel" evidence="6">
    <location>
        <begin position="662"/>
        <end position="721"/>
    </location>
</feature>
<keyword evidence="2" id="KW-0408">Iron</keyword>
<feature type="domain" description="Aconitase/3-isopropylmalate dehydratase large subunit alpha/beta/alpha" evidence="5">
    <location>
        <begin position="230"/>
        <end position="550"/>
    </location>
</feature>
<keyword evidence="1" id="KW-0479">Metal-binding</keyword>
<dbReference type="SUPFAM" id="SSF52016">
    <property type="entry name" value="LeuD/IlvD-like"/>
    <property type="match status" value="1"/>
</dbReference>
<dbReference type="GO" id="GO:0170038">
    <property type="term" value="P:proteinogenic amino acid biosynthetic process"/>
    <property type="evidence" value="ECO:0007669"/>
    <property type="project" value="UniProtKB-ARBA"/>
</dbReference>
<dbReference type="AlphaFoldDB" id="A0AAN7ZEM3"/>
<dbReference type="InterPro" id="IPR000573">
    <property type="entry name" value="AconitaseA/IPMdHydase_ssu_swvl"/>
</dbReference>
<dbReference type="Gene3D" id="3.20.19.10">
    <property type="entry name" value="Aconitase, domain 4"/>
    <property type="match status" value="1"/>
</dbReference>
<dbReference type="PANTHER" id="PTHR43822:SF2">
    <property type="entry name" value="HOMOACONITASE, MITOCHONDRIAL"/>
    <property type="match status" value="1"/>
</dbReference>
<dbReference type="Pfam" id="PF00330">
    <property type="entry name" value="Aconitase"/>
    <property type="match status" value="1"/>
</dbReference>